<dbReference type="Pfam" id="PF07690">
    <property type="entry name" value="MFS_1"/>
    <property type="match status" value="2"/>
</dbReference>
<evidence type="ECO:0000256" key="3">
    <source>
        <dbReference type="ARBA" id="ARBA00022475"/>
    </source>
</evidence>
<feature type="domain" description="Major facilitator superfamily (MFS) profile" evidence="8">
    <location>
        <begin position="1"/>
        <end position="377"/>
    </location>
</feature>
<feature type="transmembrane region" description="Helical" evidence="7">
    <location>
        <begin position="259"/>
        <end position="277"/>
    </location>
</feature>
<feature type="transmembrane region" description="Helical" evidence="7">
    <location>
        <begin position="347"/>
        <end position="365"/>
    </location>
</feature>
<dbReference type="CDD" id="cd17329">
    <property type="entry name" value="MFS_MdtH_MDR_like"/>
    <property type="match status" value="1"/>
</dbReference>
<feature type="transmembrane region" description="Helical" evidence="7">
    <location>
        <begin position="56"/>
        <end position="72"/>
    </location>
</feature>
<keyword evidence="3" id="KW-1003">Cell membrane</keyword>
<organism evidence="9 10">
    <name type="scientific">Symbiobacterium terraclitae</name>
    <dbReference type="NCBI Taxonomy" id="557451"/>
    <lineage>
        <taxon>Bacteria</taxon>
        <taxon>Bacillati</taxon>
        <taxon>Bacillota</taxon>
        <taxon>Clostridia</taxon>
        <taxon>Eubacteriales</taxon>
        <taxon>Symbiobacteriaceae</taxon>
        <taxon>Symbiobacterium</taxon>
    </lineage>
</organism>
<evidence type="ECO:0000256" key="6">
    <source>
        <dbReference type="ARBA" id="ARBA00023136"/>
    </source>
</evidence>
<evidence type="ECO:0000259" key="8">
    <source>
        <dbReference type="PROSITE" id="PS50850"/>
    </source>
</evidence>
<feature type="transmembrane region" description="Helical" evidence="7">
    <location>
        <begin position="317"/>
        <end position="335"/>
    </location>
</feature>
<dbReference type="InterPro" id="IPR036259">
    <property type="entry name" value="MFS_trans_sf"/>
</dbReference>
<keyword evidence="5 7" id="KW-1133">Transmembrane helix</keyword>
<feature type="transmembrane region" description="Helical" evidence="7">
    <location>
        <begin position="12"/>
        <end position="35"/>
    </location>
</feature>
<proteinExistence type="predicted"/>
<feature type="transmembrane region" description="Helical" evidence="7">
    <location>
        <begin position="121"/>
        <end position="140"/>
    </location>
</feature>
<dbReference type="InterPro" id="IPR011701">
    <property type="entry name" value="MFS"/>
</dbReference>
<evidence type="ECO:0000256" key="2">
    <source>
        <dbReference type="ARBA" id="ARBA00022448"/>
    </source>
</evidence>
<dbReference type="EMBL" id="JAGGLG010000040">
    <property type="protein sequence ID" value="MBP2019949.1"/>
    <property type="molecule type" value="Genomic_DNA"/>
</dbReference>
<sequence length="377" mass="39291">MNLGYFMVIPLLAVYMTTELAFSPLTAGSIMAISVGVQKGLTLVGGILSDRYDRRFILLLGLGLRVIGYALFAASTQVYTVTIAALFASLGGSLFGPPIRAALAQATGPENRQSVFAARQIANNLGATVGPMAGAVLALYDVRSAFLAGSAAHLLLLLAVLRFVPRLGRSQDQRVRFGRLIMATLTNRAMWQFSVMTILFTVIYSQLTTTLPLRAATMAPHSASAAAVAATLFTVNGIGAVVLQLAWIPVSRKVASLNAFRWGAALCGAGLMAAGFAGDLISLYAAVIVFTLGEVLAMPAIDAVIAEIAPERALGSYYGLSSLAWAVGGALGNTLGGWLSQQGHQGALPWMCFMVLGAAVALAAGRVDPGRQRALAS</sequence>
<feature type="transmembrane region" description="Helical" evidence="7">
    <location>
        <begin position="225"/>
        <end position="247"/>
    </location>
</feature>
<dbReference type="SUPFAM" id="SSF103473">
    <property type="entry name" value="MFS general substrate transporter"/>
    <property type="match status" value="1"/>
</dbReference>
<protein>
    <submittedName>
        <fullName evidence="9">DHA1 family multidrug resistance protein-like MFS transporter</fullName>
    </submittedName>
</protein>
<evidence type="ECO:0000256" key="1">
    <source>
        <dbReference type="ARBA" id="ARBA00004651"/>
    </source>
</evidence>
<comment type="caution">
    <text evidence="9">The sequence shown here is derived from an EMBL/GenBank/DDBJ whole genome shotgun (WGS) entry which is preliminary data.</text>
</comment>
<name>A0ABS4JWQ6_9FIRM</name>
<keyword evidence="10" id="KW-1185">Reference proteome</keyword>
<dbReference type="Gene3D" id="1.20.1250.20">
    <property type="entry name" value="MFS general substrate transporter like domains"/>
    <property type="match status" value="1"/>
</dbReference>
<feature type="transmembrane region" description="Helical" evidence="7">
    <location>
        <begin position="78"/>
        <end position="100"/>
    </location>
</feature>
<evidence type="ECO:0000256" key="7">
    <source>
        <dbReference type="SAM" id="Phobius"/>
    </source>
</evidence>
<evidence type="ECO:0000313" key="10">
    <source>
        <dbReference type="Proteomes" id="UP001519289"/>
    </source>
</evidence>
<dbReference type="InterPro" id="IPR050171">
    <property type="entry name" value="MFS_Transporters"/>
</dbReference>
<dbReference type="Proteomes" id="UP001519289">
    <property type="component" value="Unassembled WGS sequence"/>
</dbReference>
<gene>
    <name evidence="9" type="ORF">J2Z79_003396</name>
</gene>
<keyword evidence="2" id="KW-0813">Transport</keyword>
<reference evidence="9 10" key="1">
    <citation type="submission" date="2021-03" db="EMBL/GenBank/DDBJ databases">
        <title>Genomic Encyclopedia of Type Strains, Phase IV (KMG-IV): sequencing the most valuable type-strain genomes for metagenomic binning, comparative biology and taxonomic classification.</title>
        <authorList>
            <person name="Goeker M."/>
        </authorList>
    </citation>
    <scope>NUCLEOTIDE SEQUENCE [LARGE SCALE GENOMIC DNA]</scope>
    <source>
        <strain evidence="9 10">DSM 27138</strain>
    </source>
</reference>
<dbReference type="InterPro" id="IPR020846">
    <property type="entry name" value="MFS_dom"/>
</dbReference>
<feature type="transmembrane region" description="Helical" evidence="7">
    <location>
        <begin position="185"/>
        <end position="205"/>
    </location>
</feature>
<feature type="transmembrane region" description="Helical" evidence="7">
    <location>
        <begin position="283"/>
        <end position="305"/>
    </location>
</feature>
<dbReference type="PROSITE" id="PS50850">
    <property type="entry name" value="MFS"/>
    <property type="match status" value="1"/>
</dbReference>
<feature type="transmembrane region" description="Helical" evidence="7">
    <location>
        <begin position="146"/>
        <end position="164"/>
    </location>
</feature>
<dbReference type="PANTHER" id="PTHR23517">
    <property type="entry name" value="RESISTANCE PROTEIN MDTM, PUTATIVE-RELATED-RELATED"/>
    <property type="match status" value="1"/>
</dbReference>
<comment type="subcellular location">
    <subcellularLocation>
        <location evidence="1">Cell membrane</location>
        <topology evidence="1">Multi-pass membrane protein</topology>
    </subcellularLocation>
</comment>
<keyword evidence="6 7" id="KW-0472">Membrane</keyword>
<keyword evidence="4 7" id="KW-0812">Transmembrane</keyword>
<evidence type="ECO:0000256" key="5">
    <source>
        <dbReference type="ARBA" id="ARBA00022989"/>
    </source>
</evidence>
<accession>A0ABS4JWQ6</accession>
<evidence type="ECO:0000256" key="4">
    <source>
        <dbReference type="ARBA" id="ARBA00022692"/>
    </source>
</evidence>
<dbReference type="PANTHER" id="PTHR23517:SF2">
    <property type="entry name" value="MULTIDRUG RESISTANCE PROTEIN MDTH"/>
    <property type="match status" value="1"/>
</dbReference>
<evidence type="ECO:0000313" key="9">
    <source>
        <dbReference type="EMBL" id="MBP2019949.1"/>
    </source>
</evidence>